<feature type="transmembrane region" description="Helical" evidence="1">
    <location>
        <begin position="116"/>
        <end position="134"/>
    </location>
</feature>
<evidence type="ECO:0000256" key="1">
    <source>
        <dbReference type="SAM" id="Phobius"/>
    </source>
</evidence>
<evidence type="ECO:0000313" key="3">
    <source>
        <dbReference type="Proteomes" id="UP000032431"/>
    </source>
</evidence>
<feature type="transmembrane region" description="Helical" evidence="1">
    <location>
        <begin position="293"/>
        <end position="312"/>
    </location>
</feature>
<dbReference type="PATRIC" id="fig|29343.3.peg.977"/>
<accession>A0A078KSE9</accession>
<organism evidence="2 3">
    <name type="scientific">[Clostridium] cellulosi</name>
    <dbReference type="NCBI Taxonomy" id="29343"/>
    <lineage>
        <taxon>Bacteria</taxon>
        <taxon>Bacillati</taxon>
        <taxon>Bacillota</taxon>
        <taxon>Clostridia</taxon>
        <taxon>Eubacteriales</taxon>
        <taxon>Oscillospiraceae</taxon>
        <taxon>Oscillospiraceae incertae sedis</taxon>
    </lineage>
</organism>
<dbReference type="KEGG" id="ccel:CCDG5_0925"/>
<feature type="transmembrane region" description="Helical" evidence="1">
    <location>
        <begin position="90"/>
        <end position="109"/>
    </location>
</feature>
<sequence>MKRRISERITALLEYRTGLIDIPTLTQKFIATHFSFLLFTTIPGVFINTFFFRQDGKISTVALYNAISVFGLAIVMQLSSQISLKKSPVFILRIGVVLYNIFYIILLLLQGNAVKYTVLLGILSALANGFYWQSYNELVKITTSEKIFDRVVSLMGMVSSFVNLVVPLISGIIISTFGGQLGYNIIFAISFLFSLCTTFLATKLGDVKIVGVSNLSGTYRYVFSSKKVFGIFAAEFFRGIKNTAYPLFLNIIFFKMITNEAILGLNTTLCGLTAIFSFILAGRIIRPRNRLQCVLISSVISTIVSIPLLVYMKPLVLFILSIVNALVAAFLDNPSVGIFYTAFEKPIDGISFSQLLSTREVFFGAGRVVGLTMLVLLSRSSFMFAVFALIVNASTLLTWLLYKGSVEVKMD</sequence>
<dbReference type="InterPro" id="IPR036259">
    <property type="entry name" value="MFS_trans_sf"/>
</dbReference>
<dbReference type="Proteomes" id="UP000032431">
    <property type="component" value="Chromosome I"/>
</dbReference>
<keyword evidence="1" id="KW-0812">Transmembrane</keyword>
<feature type="transmembrane region" description="Helical" evidence="1">
    <location>
        <begin position="29"/>
        <end position="51"/>
    </location>
</feature>
<dbReference type="HOGENOM" id="CLU_650392_0_0_9"/>
<dbReference type="AlphaFoldDB" id="A0A078KSE9"/>
<reference evidence="3" key="1">
    <citation type="submission" date="2014-07" db="EMBL/GenBank/DDBJ databases">
        <authorList>
            <person name="Wibberg D."/>
        </authorList>
    </citation>
    <scope>NUCLEOTIDE SEQUENCE [LARGE SCALE GENOMIC DNA]</scope>
    <source>
        <strain evidence="3">DG5</strain>
    </source>
</reference>
<name>A0A078KSE9_9FIRM</name>
<feature type="transmembrane region" description="Helical" evidence="1">
    <location>
        <begin position="154"/>
        <end position="174"/>
    </location>
</feature>
<keyword evidence="3" id="KW-1185">Reference proteome</keyword>
<protein>
    <submittedName>
        <fullName evidence="2">Putative membrane protein</fullName>
    </submittedName>
</protein>
<feature type="transmembrane region" description="Helical" evidence="1">
    <location>
        <begin position="261"/>
        <end position="281"/>
    </location>
</feature>
<dbReference type="EMBL" id="LM995447">
    <property type="protein sequence ID" value="CDZ24044.1"/>
    <property type="molecule type" value="Genomic_DNA"/>
</dbReference>
<dbReference type="PANTHER" id="PTHR23526:SF2">
    <property type="entry name" value="MAJOR FACILITATOR SUPERFAMILY (MFS) PROFILE DOMAIN-CONTAINING PROTEIN"/>
    <property type="match status" value="1"/>
</dbReference>
<gene>
    <name evidence="2" type="ORF">CCDG5_0925</name>
</gene>
<dbReference type="PANTHER" id="PTHR23526">
    <property type="entry name" value="INTEGRAL MEMBRANE TRANSPORT PROTEIN-RELATED"/>
    <property type="match status" value="1"/>
</dbReference>
<dbReference type="SUPFAM" id="SSF103473">
    <property type="entry name" value="MFS general substrate transporter"/>
    <property type="match status" value="1"/>
</dbReference>
<evidence type="ECO:0000313" key="2">
    <source>
        <dbReference type="EMBL" id="CDZ24044.1"/>
    </source>
</evidence>
<keyword evidence="1" id="KW-0472">Membrane</keyword>
<keyword evidence="1" id="KW-1133">Transmembrane helix</keyword>
<feature type="transmembrane region" description="Helical" evidence="1">
    <location>
        <begin position="181"/>
        <end position="201"/>
    </location>
</feature>
<feature type="transmembrane region" description="Helical" evidence="1">
    <location>
        <begin position="383"/>
        <end position="402"/>
    </location>
</feature>
<proteinExistence type="predicted"/>
<dbReference type="OrthoDB" id="2767994at2"/>
<dbReference type="InterPro" id="IPR052528">
    <property type="entry name" value="Sugar_transport-like"/>
</dbReference>
<feature type="transmembrane region" description="Helical" evidence="1">
    <location>
        <begin position="63"/>
        <end position="84"/>
    </location>
</feature>
<feature type="transmembrane region" description="Helical" evidence="1">
    <location>
        <begin position="318"/>
        <end position="340"/>
    </location>
</feature>
<dbReference type="STRING" id="29343.CCDG5_0925"/>
<dbReference type="Gene3D" id="1.20.1250.20">
    <property type="entry name" value="MFS general substrate transporter like domains"/>
    <property type="match status" value="1"/>
</dbReference>